<organism evidence="2">
    <name type="scientific">metagenome</name>
    <dbReference type="NCBI Taxonomy" id="256318"/>
    <lineage>
        <taxon>unclassified sequences</taxon>
        <taxon>metagenomes</taxon>
    </lineage>
</organism>
<feature type="region of interest" description="Disordered" evidence="1">
    <location>
        <begin position="36"/>
        <end position="64"/>
    </location>
</feature>
<sequence>MARATSRTVDGACPAIALATARSTFTTCSLSSERERTATLRATQGSQSPASTTAHVRGSRWTRSSPSAMSARVVAGWVSRAMASSGIACSRTSGVPSPPGVTIGSWSSRGCPLRTAHWIARRSSSTSASRRARRASVAIASTCVADASSAAGGDWGSEGAIDMPAGGDWGSEGAIDMLDSIEHMFDTARVHLGYEDEQSRRNAASGSPCVFAT</sequence>
<reference evidence="2" key="1">
    <citation type="submission" date="2015-08" db="EMBL/GenBank/DDBJ databases">
        <authorList>
            <person name="Babu N.S."/>
            <person name="Beckwith C.J."/>
            <person name="Beseler K.G."/>
            <person name="Brison A."/>
            <person name="Carone J.V."/>
            <person name="Caskin T.P."/>
            <person name="Diamond M."/>
            <person name="Durham M.E."/>
            <person name="Foxe J.M."/>
            <person name="Go M."/>
            <person name="Henderson B.A."/>
            <person name="Jones I.B."/>
            <person name="McGettigan J.A."/>
            <person name="Micheletti S.J."/>
            <person name="Nasrallah M.E."/>
            <person name="Ortiz D."/>
            <person name="Piller C.R."/>
            <person name="Privatt S.R."/>
            <person name="Schneider S.L."/>
            <person name="Sharp S."/>
            <person name="Smith T.C."/>
            <person name="Stanton J.D."/>
            <person name="Ullery H.E."/>
            <person name="Wilson R.J."/>
            <person name="Serrano M.G."/>
            <person name="Buck G."/>
            <person name="Lee V."/>
            <person name="Wang Y."/>
            <person name="Carvalho R."/>
            <person name="Voegtly L."/>
            <person name="Shi R."/>
            <person name="Duckworth R."/>
            <person name="Johnson A."/>
            <person name="Loviza R."/>
            <person name="Walstead R."/>
            <person name="Shah Z."/>
            <person name="Kiflezghi M."/>
            <person name="Wade K."/>
            <person name="Ball S.L."/>
            <person name="Bradley K.W."/>
            <person name="Asai D.J."/>
            <person name="Bowman C.A."/>
            <person name="Russell D.A."/>
            <person name="Pope W.H."/>
            <person name="Jacobs-Sera D."/>
            <person name="Hendrix R.W."/>
            <person name="Hatfull G.F."/>
        </authorList>
    </citation>
    <scope>NUCLEOTIDE SEQUENCE</scope>
</reference>
<name>A0A2P2CFM0_9ZZZZ</name>
<gene>
    <name evidence="2" type="ORF">NOCA1230005</name>
</gene>
<feature type="compositionally biased region" description="Polar residues" evidence="1">
    <location>
        <begin position="40"/>
        <end position="54"/>
    </location>
</feature>
<evidence type="ECO:0000313" key="2">
    <source>
        <dbReference type="EMBL" id="CUR60743.1"/>
    </source>
</evidence>
<evidence type="ECO:0000256" key="1">
    <source>
        <dbReference type="SAM" id="MobiDB-lite"/>
    </source>
</evidence>
<proteinExistence type="predicted"/>
<accession>A0A2P2CFM0</accession>
<dbReference type="AlphaFoldDB" id="A0A2P2CFM0"/>
<dbReference type="EMBL" id="CZKB01000016">
    <property type="protein sequence ID" value="CUR60743.1"/>
    <property type="molecule type" value="Genomic_DNA"/>
</dbReference>
<protein>
    <submittedName>
        <fullName evidence="2">Uncharacterized protein</fullName>
    </submittedName>
</protein>